<reference evidence="6 7" key="1">
    <citation type="submission" date="2018-07" db="EMBL/GenBank/DDBJ databases">
        <title>Phylogenomic Insights into understanding Host Adaptation of Lactobacillus reuteri by a novel species, Lactobacillus spp. M31.</title>
        <authorList>
            <person name="Sharma S."/>
            <person name="Patil P."/>
            <person name="Korpole S."/>
            <person name="Patil P.B."/>
        </authorList>
    </citation>
    <scope>NUCLEOTIDE SEQUENCE [LARGE SCALE GENOMIC DNA]</scope>
    <source>
        <strain evidence="6 7">M31</strain>
    </source>
</reference>
<dbReference type="InterPro" id="IPR014001">
    <property type="entry name" value="Helicase_ATP-bd"/>
</dbReference>
<proteinExistence type="predicted"/>
<evidence type="ECO:0000313" key="6">
    <source>
        <dbReference type="EMBL" id="MBD5806933.1"/>
    </source>
</evidence>
<dbReference type="SMART" id="SM00487">
    <property type="entry name" value="DEXDc"/>
    <property type="match status" value="1"/>
</dbReference>
<keyword evidence="6" id="KW-0347">Helicase</keyword>
<sequence>MDLSYYYGRQVLVNRLAPVPAGVRVLPTIEVRSRNIRCYRCNQLTAKTIAALPHNEFYCPHCINLGRVSTLNKFYHVPEPNQFLPIKQPILTWHGKLSPLQEQVSLTVAQRMARHEHQLLWAVTGAGKTEMMFAGIAAAIRRGERVGIASPRVDVCLELFPRLQAAFANCEIALLHGRQELPYHYAQLTICTTHQLLRFYHAFDNLIIDEVDAFPYAADKSLLYATKHALKADGGCLYLTATPGDALLREVRQRRLAVSYLPLRYHGHLLPRIKVQLVCWRQRLKHRQLPRRCVQRMNKSLVRHHRFLLFVPHVVDLSSVFITLQAYFPRYRFATVHANDPDRLIKVQRMRDGEYDFLITTSILERGVTFPEIDVYVLGADEAVFSSSALVQIAGRAGRAQSRPTGNVILWVSSNCRQVRQATQQINYMNRKGQRIKDEVSVMQ</sequence>
<dbReference type="SUPFAM" id="SSF52540">
    <property type="entry name" value="P-loop containing nucleoside triphosphate hydrolases"/>
    <property type="match status" value="1"/>
</dbReference>
<keyword evidence="3" id="KW-0238">DNA-binding</keyword>
<organism evidence="6 7">
    <name type="scientific">Limosilactobacillus walteri</name>
    <dbReference type="NCBI Taxonomy" id="2268022"/>
    <lineage>
        <taxon>Bacteria</taxon>
        <taxon>Bacillati</taxon>
        <taxon>Bacillota</taxon>
        <taxon>Bacilli</taxon>
        <taxon>Lactobacillales</taxon>
        <taxon>Lactobacillaceae</taxon>
        <taxon>Limosilactobacillus</taxon>
    </lineage>
</organism>
<name>A0ABR8P892_9LACO</name>
<dbReference type="InterPro" id="IPR027417">
    <property type="entry name" value="P-loop_NTPase"/>
</dbReference>
<accession>A0ABR8P892</accession>
<comment type="caution">
    <text evidence="6">The sequence shown here is derived from an EMBL/GenBank/DDBJ whole genome shotgun (WGS) entry which is preliminary data.</text>
</comment>
<dbReference type="PROSITE" id="PS51192">
    <property type="entry name" value="HELICASE_ATP_BIND_1"/>
    <property type="match status" value="1"/>
</dbReference>
<evidence type="ECO:0000259" key="4">
    <source>
        <dbReference type="PROSITE" id="PS51192"/>
    </source>
</evidence>
<evidence type="ECO:0000256" key="2">
    <source>
        <dbReference type="ARBA" id="ARBA00022840"/>
    </source>
</evidence>
<evidence type="ECO:0000256" key="3">
    <source>
        <dbReference type="ARBA" id="ARBA00023125"/>
    </source>
</evidence>
<dbReference type="Gene3D" id="3.40.50.300">
    <property type="entry name" value="P-loop containing nucleotide triphosphate hydrolases"/>
    <property type="match status" value="2"/>
</dbReference>
<dbReference type="PROSITE" id="PS51194">
    <property type="entry name" value="HELICASE_CTER"/>
    <property type="match status" value="1"/>
</dbReference>
<dbReference type="PANTHER" id="PTHR30580:SF1">
    <property type="entry name" value="COMF OPERON PROTEIN 1"/>
    <property type="match status" value="1"/>
</dbReference>
<dbReference type="Proteomes" id="UP000704341">
    <property type="component" value="Unassembled WGS sequence"/>
</dbReference>
<dbReference type="PANTHER" id="PTHR30580">
    <property type="entry name" value="PRIMOSOMAL PROTEIN N"/>
    <property type="match status" value="1"/>
</dbReference>
<feature type="domain" description="Helicase C-terminal" evidence="5">
    <location>
        <begin position="296"/>
        <end position="444"/>
    </location>
</feature>
<dbReference type="RefSeq" id="WP_191668309.1">
    <property type="nucleotide sequence ID" value="NZ_QORN01000029.1"/>
</dbReference>
<dbReference type="SMART" id="SM00490">
    <property type="entry name" value="HELICc"/>
    <property type="match status" value="1"/>
</dbReference>
<dbReference type="InterPro" id="IPR006935">
    <property type="entry name" value="Helicase/UvrB_N"/>
</dbReference>
<keyword evidence="7" id="KW-1185">Reference proteome</keyword>
<evidence type="ECO:0000259" key="5">
    <source>
        <dbReference type="PROSITE" id="PS51194"/>
    </source>
</evidence>
<protein>
    <submittedName>
        <fullName evidence="6">DNA/RNA helicase</fullName>
    </submittedName>
</protein>
<gene>
    <name evidence="6" type="ORF">DTK66_07480</name>
</gene>
<evidence type="ECO:0000256" key="1">
    <source>
        <dbReference type="ARBA" id="ARBA00022741"/>
    </source>
</evidence>
<keyword evidence="2" id="KW-0067">ATP-binding</keyword>
<keyword evidence="6" id="KW-0378">Hydrolase</keyword>
<feature type="domain" description="Helicase ATP-binding" evidence="4">
    <location>
        <begin position="109"/>
        <end position="261"/>
    </location>
</feature>
<dbReference type="GO" id="GO:0004386">
    <property type="term" value="F:helicase activity"/>
    <property type="evidence" value="ECO:0007669"/>
    <property type="project" value="UniProtKB-KW"/>
</dbReference>
<evidence type="ECO:0000313" key="7">
    <source>
        <dbReference type="Proteomes" id="UP000704341"/>
    </source>
</evidence>
<dbReference type="Pfam" id="PF04851">
    <property type="entry name" value="ResIII"/>
    <property type="match status" value="1"/>
</dbReference>
<dbReference type="EMBL" id="QORN01000029">
    <property type="protein sequence ID" value="MBD5806933.1"/>
    <property type="molecule type" value="Genomic_DNA"/>
</dbReference>
<keyword evidence="1" id="KW-0547">Nucleotide-binding</keyword>
<dbReference type="InterPro" id="IPR001650">
    <property type="entry name" value="Helicase_C-like"/>
</dbReference>
<dbReference type="Pfam" id="PF00271">
    <property type="entry name" value="Helicase_C"/>
    <property type="match status" value="1"/>
</dbReference>